<dbReference type="CDD" id="cd03809">
    <property type="entry name" value="GT4_MtfB-like"/>
    <property type="match status" value="1"/>
</dbReference>
<comment type="caution">
    <text evidence="4">The sequence shown here is derived from an EMBL/GenBank/DDBJ whole genome shotgun (WGS) entry which is preliminary data.</text>
</comment>
<proteinExistence type="predicted"/>
<feature type="domain" description="Glycosyltransferase subfamily 4-like N-terminal" evidence="3">
    <location>
        <begin position="17"/>
        <end position="181"/>
    </location>
</feature>
<organism evidence="4 5">
    <name type="scientific">Candidatus Magasanikbacteria bacterium GW2011_GWA2_46_17</name>
    <dbReference type="NCBI Taxonomy" id="1619042"/>
    <lineage>
        <taxon>Bacteria</taxon>
        <taxon>Candidatus Magasanikiibacteriota</taxon>
    </lineage>
</organism>
<dbReference type="GO" id="GO:0016757">
    <property type="term" value="F:glycosyltransferase activity"/>
    <property type="evidence" value="ECO:0007669"/>
    <property type="project" value="InterPro"/>
</dbReference>
<dbReference type="GO" id="GO:0009103">
    <property type="term" value="P:lipopolysaccharide biosynthetic process"/>
    <property type="evidence" value="ECO:0007669"/>
    <property type="project" value="TreeGrafter"/>
</dbReference>
<accession>A0A0G1P3C7</accession>
<dbReference type="Gene3D" id="3.40.50.2000">
    <property type="entry name" value="Glycogen Phosphorylase B"/>
    <property type="match status" value="1"/>
</dbReference>
<evidence type="ECO:0000313" key="5">
    <source>
        <dbReference type="Proteomes" id="UP000034175"/>
    </source>
</evidence>
<evidence type="ECO:0000313" key="4">
    <source>
        <dbReference type="EMBL" id="KKU27236.1"/>
    </source>
</evidence>
<dbReference type="PANTHER" id="PTHR46401:SF2">
    <property type="entry name" value="GLYCOSYLTRANSFERASE WBBK-RELATED"/>
    <property type="match status" value="1"/>
</dbReference>
<dbReference type="InterPro" id="IPR001296">
    <property type="entry name" value="Glyco_trans_1"/>
</dbReference>
<sequence>MNIGVDIRPLLDAQLTGVGEYTYHLLNTLFEQDTHNEYHLFYNAYHVPPHMTHLWNDKPNVHHKPSHIPNKLLNASLAFLHTPHIDAMTLKNLDWFISPNPHFAAYHPNTQLLQIVHDLTPVLYPEFFSAKMRFLNRFIYPHSFKTAHHFMVVSKSAKEDLQALCDIEEKNITVAYPGLDPLFRKQAQPEAVRTVRERYHLPERFILFLGTNEPRKNIESLVRAFELWNPSDVGLVIAGKQGWSAPLRTKHNKVWYIDYIGREEKPALYAAAVCFVYPSFYEGFGFPPLEALSQGTPVMVSHTSSMGEVFGDNALLIDPWRPGELAELLPEYLTCHGELHPRAARIAFAQSFTWDTTVKKLLDILMSTN</sequence>
<evidence type="ECO:0000259" key="2">
    <source>
        <dbReference type="Pfam" id="PF00534"/>
    </source>
</evidence>
<dbReference type="EMBL" id="LCMA01000002">
    <property type="protein sequence ID" value="KKU27236.1"/>
    <property type="molecule type" value="Genomic_DNA"/>
</dbReference>
<feature type="domain" description="Glycosyl transferase family 1" evidence="2">
    <location>
        <begin position="203"/>
        <end position="338"/>
    </location>
</feature>
<protein>
    <submittedName>
        <fullName evidence="4">Glycosyl transferase group 1</fullName>
    </submittedName>
</protein>
<evidence type="ECO:0000259" key="3">
    <source>
        <dbReference type="Pfam" id="PF13439"/>
    </source>
</evidence>
<dbReference type="Pfam" id="PF00534">
    <property type="entry name" value="Glycos_transf_1"/>
    <property type="match status" value="1"/>
</dbReference>
<dbReference type="Proteomes" id="UP000034175">
    <property type="component" value="Unassembled WGS sequence"/>
</dbReference>
<dbReference type="Pfam" id="PF13439">
    <property type="entry name" value="Glyco_transf_4"/>
    <property type="match status" value="1"/>
</dbReference>
<dbReference type="PANTHER" id="PTHR46401">
    <property type="entry name" value="GLYCOSYLTRANSFERASE WBBK-RELATED"/>
    <property type="match status" value="1"/>
</dbReference>
<dbReference type="InterPro" id="IPR028098">
    <property type="entry name" value="Glyco_trans_4-like_N"/>
</dbReference>
<keyword evidence="1 4" id="KW-0808">Transferase</keyword>
<name>A0A0G1P3C7_9BACT</name>
<dbReference type="AlphaFoldDB" id="A0A0G1P3C7"/>
<reference evidence="4 5" key="1">
    <citation type="journal article" date="2015" name="Nature">
        <title>rRNA introns, odd ribosomes, and small enigmatic genomes across a large radiation of phyla.</title>
        <authorList>
            <person name="Brown C.T."/>
            <person name="Hug L.A."/>
            <person name="Thomas B.C."/>
            <person name="Sharon I."/>
            <person name="Castelle C.J."/>
            <person name="Singh A."/>
            <person name="Wilkins M.J."/>
            <person name="Williams K.H."/>
            <person name="Banfield J.F."/>
        </authorList>
    </citation>
    <scope>NUCLEOTIDE SEQUENCE [LARGE SCALE GENOMIC DNA]</scope>
</reference>
<gene>
    <name evidence="4" type="ORF">UX39_C0002G0015</name>
</gene>
<evidence type="ECO:0000256" key="1">
    <source>
        <dbReference type="ARBA" id="ARBA00022679"/>
    </source>
</evidence>
<dbReference type="SUPFAM" id="SSF53756">
    <property type="entry name" value="UDP-Glycosyltransferase/glycogen phosphorylase"/>
    <property type="match status" value="1"/>
</dbReference>